<dbReference type="PANTHER" id="PTHR43669">
    <property type="entry name" value="5-KETO-D-GLUCONATE 5-REDUCTASE"/>
    <property type="match status" value="1"/>
</dbReference>
<name>A0ABY7YPC9_9HYPH</name>
<proteinExistence type="inferred from homology"/>
<organism evidence="3 4">
    <name type="scientific">Devosia algicola</name>
    <dbReference type="NCBI Taxonomy" id="3026418"/>
    <lineage>
        <taxon>Bacteria</taxon>
        <taxon>Pseudomonadati</taxon>
        <taxon>Pseudomonadota</taxon>
        <taxon>Alphaproteobacteria</taxon>
        <taxon>Hyphomicrobiales</taxon>
        <taxon>Devosiaceae</taxon>
        <taxon>Devosia</taxon>
    </lineage>
</organism>
<evidence type="ECO:0000313" key="3">
    <source>
        <dbReference type="EMBL" id="WDR03052.1"/>
    </source>
</evidence>
<reference evidence="3 4" key="1">
    <citation type="submission" date="2023-02" db="EMBL/GenBank/DDBJ databases">
        <title>Devosia algicola sp. nov., isolated from the phycosphere of marine algae.</title>
        <authorList>
            <person name="Kim J.M."/>
            <person name="Lee J.K."/>
            <person name="Choi B.J."/>
            <person name="Bayburt H."/>
            <person name="Jeon C.O."/>
        </authorList>
    </citation>
    <scope>NUCLEOTIDE SEQUENCE [LARGE SCALE GENOMIC DNA]</scope>
    <source>
        <strain evidence="3 4">G20-9</strain>
    </source>
</reference>
<dbReference type="EMBL" id="CP118246">
    <property type="protein sequence ID" value="WDR03052.1"/>
    <property type="molecule type" value="Genomic_DNA"/>
</dbReference>
<gene>
    <name evidence="3" type="ORF">PSQ19_02265</name>
</gene>
<evidence type="ECO:0000256" key="2">
    <source>
        <dbReference type="ARBA" id="ARBA00023002"/>
    </source>
</evidence>
<accession>A0ABY7YPC9</accession>
<dbReference type="CDD" id="cd05233">
    <property type="entry name" value="SDR_c"/>
    <property type="match status" value="1"/>
</dbReference>
<evidence type="ECO:0000256" key="1">
    <source>
        <dbReference type="ARBA" id="ARBA00006484"/>
    </source>
</evidence>
<dbReference type="InterPro" id="IPR002347">
    <property type="entry name" value="SDR_fam"/>
</dbReference>
<dbReference type="SUPFAM" id="SSF51735">
    <property type="entry name" value="NAD(P)-binding Rossmann-fold domains"/>
    <property type="match status" value="1"/>
</dbReference>
<dbReference type="Pfam" id="PF00106">
    <property type="entry name" value="adh_short"/>
    <property type="match status" value="1"/>
</dbReference>
<evidence type="ECO:0000313" key="4">
    <source>
        <dbReference type="Proteomes" id="UP001220530"/>
    </source>
</evidence>
<sequence>MAEGKVAWIIGGGSGIGAAVAQKLADAGWRVAISGRRVEKLEAVAEGRDIKPFGLDVTDSDAVVRVIGELVDTYGRIDLTLFGAAAWQPRRVGDYALEPFSKIVDTNFMGVIRVANPLFAQARQAGRRTVCRDCIRCRLLWPAPFRRLLRHQSRVDQFARDYARRALRLEISLCR</sequence>
<protein>
    <submittedName>
        <fullName evidence="3">SDR family NAD(P)-dependent oxidoreductase</fullName>
    </submittedName>
</protein>
<dbReference type="InterPro" id="IPR036291">
    <property type="entry name" value="NAD(P)-bd_dom_sf"/>
</dbReference>
<keyword evidence="4" id="KW-1185">Reference proteome</keyword>
<keyword evidence="2" id="KW-0560">Oxidoreductase</keyword>
<dbReference type="Proteomes" id="UP001220530">
    <property type="component" value="Chromosome"/>
</dbReference>
<dbReference type="PANTHER" id="PTHR43669:SF3">
    <property type="entry name" value="ALCOHOL DEHYDROGENASE, PUTATIVE (AFU_ORTHOLOGUE AFUA_3G03445)-RELATED"/>
    <property type="match status" value="1"/>
</dbReference>
<comment type="similarity">
    <text evidence="1">Belongs to the short-chain dehydrogenases/reductases (SDR) family.</text>
</comment>
<dbReference type="Gene3D" id="3.40.50.720">
    <property type="entry name" value="NAD(P)-binding Rossmann-like Domain"/>
    <property type="match status" value="1"/>
</dbReference>